<dbReference type="InterPro" id="IPR052184">
    <property type="entry name" value="SDR_enzymes"/>
</dbReference>
<evidence type="ECO:0000313" key="2">
    <source>
        <dbReference type="Proteomes" id="UP000799536"/>
    </source>
</evidence>
<dbReference type="Pfam" id="PF00106">
    <property type="entry name" value="adh_short"/>
    <property type="match status" value="1"/>
</dbReference>
<dbReference type="GO" id="GO:0016616">
    <property type="term" value="F:oxidoreductase activity, acting on the CH-OH group of donors, NAD or NADP as acceptor"/>
    <property type="evidence" value="ECO:0007669"/>
    <property type="project" value="TreeGrafter"/>
</dbReference>
<dbReference type="InterPro" id="IPR036291">
    <property type="entry name" value="NAD(P)-bd_dom_sf"/>
</dbReference>
<dbReference type="AlphaFoldDB" id="A0A9P4JNV5"/>
<dbReference type="Gene3D" id="3.40.50.720">
    <property type="entry name" value="NAD(P)-binding Rossmann-like Domain"/>
    <property type="match status" value="1"/>
</dbReference>
<dbReference type="PANTHER" id="PTHR45458">
    <property type="entry name" value="SHORT-CHAIN DEHYDROGENASE/REDUCTASE SDR"/>
    <property type="match status" value="1"/>
</dbReference>
<reference evidence="1" key="1">
    <citation type="journal article" date="2020" name="Stud. Mycol.">
        <title>101 Dothideomycetes genomes: a test case for predicting lifestyles and emergence of pathogens.</title>
        <authorList>
            <person name="Haridas S."/>
            <person name="Albert R."/>
            <person name="Binder M."/>
            <person name="Bloem J."/>
            <person name="Labutti K."/>
            <person name="Salamov A."/>
            <person name="Andreopoulos B."/>
            <person name="Baker S."/>
            <person name="Barry K."/>
            <person name="Bills G."/>
            <person name="Bluhm B."/>
            <person name="Cannon C."/>
            <person name="Castanera R."/>
            <person name="Culley D."/>
            <person name="Daum C."/>
            <person name="Ezra D."/>
            <person name="Gonzalez J."/>
            <person name="Henrissat B."/>
            <person name="Kuo A."/>
            <person name="Liang C."/>
            <person name="Lipzen A."/>
            <person name="Lutzoni F."/>
            <person name="Magnuson J."/>
            <person name="Mondo S."/>
            <person name="Nolan M."/>
            <person name="Ohm R."/>
            <person name="Pangilinan J."/>
            <person name="Park H.-J."/>
            <person name="Ramirez L."/>
            <person name="Alfaro M."/>
            <person name="Sun H."/>
            <person name="Tritt A."/>
            <person name="Yoshinaga Y."/>
            <person name="Zwiers L.-H."/>
            <person name="Turgeon B."/>
            <person name="Goodwin S."/>
            <person name="Spatafora J."/>
            <person name="Crous P."/>
            <person name="Grigoriev I."/>
        </authorList>
    </citation>
    <scope>NUCLEOTIDE SEQUENCE</scope>
    <source>
        <strain evidence="1">ATCC 74209</strain>
    </source>
</reference>
<keyword evidence="2" id="KW-1185">Reference proteome</keyword>
<dbReference type="EMBL" id="ML994017">
    <property type="protein sequence ID" value="KAF2200554.1"/>
    <property type="molecule type" value="Genomic_DNA"/>
</dbReference>
<name>A0A9P4JNV5_9PLEO</name>
<gene>
    <name evidence="1" type="ORF">GQ43DRAFT_69325</name>
</gene>
<dbReference type="PRINTS" id="PR00081">
    <property type="entry name" value="GDHRDH"/>
</dbReference>
<proteinExistence type="predicted"/>
<dbReference type="PANTHER" id="PTHR45458:SF2">
    <property type="entry name" value="OXIDOREDUCTASE, SHORT CHAIN DEHYDROGENASE_REDUCTASE FAMILY SUPERFAMILY (AFU_ORTHOLOGUE AFUA_3G13450)"/>
    <property type="match status" value="1"/>
</dbReference>
<dbReference type="InterPro" id="IPR002347">
    <property type="entry name" value="SDR_fam"/>
</dbReference>
<sequence>MNNVLIVGATRGLGESLAKQYAKHGTTVYATARYSVPQNSSNIHWISNIDVAYENAGPRISAQWGEGNIDLMFICANYFATETFEDLHWDKEIAMYKTNSMGPLFLIQHLVKAGLLSNGSRIVLVGSEKGSISLRQESEGAENFGGHASKAALNMIGKLLSIKLKSKGVGVAIVHTGYLRAQRKDGSFEEPGDRHAVKPDEAASALVNWIQTFDISKTGQFWAVRGAGDIKTAEAVIGPLDTLPTPLQLPW</sequence>
<accession>A0A9P4JNV5</accession>
<evidence type="ECO:0000313" key="1">
    <source>
        <dbReference type="EMBL" id="KAF2200554.1"/>
    </source>
</evidence>
<dbReference type="SUPFAM" id="SSF51735">
    <property type="entry name" value="NAD(P)-binding Rossmann-fold domains"/>
    <property type="match status" value="1"/>
</dbReference>
<protein>
    <submittedName>
        <fullName evidence="1">NAD(P)-binding protein</fullName>
    </submittedName>
</protein>
<comment type="caution">
    <text evidence="1">The sequence shown here is derived from an EMBL/GenBank/DDBJ whole genome shotgun (WGS) entry which is preliminary data.</text>
</comment>
<dbReference type="Proteomes" id="UP000799536">
    <property type="component" value="Unassembled WGS sequence"/>
</dbReference>
<organism evidence="1 2">
    <name type="scientific">Delitschia confertaspora ATCC 74209</name>
    <dbReference type="NCBI Taxonomy" id="1513339"/>
    <lineage>
        <taxon>Eukaryota</taxon>
        <taxon>Fungi</taxon>
        <taxon>Dikarya</taxon>
        <taxon>Ascomycota</taxon>
        <taxon>Pezizomycotina</taxon>
        <taxon>Dothideomycetes</taxon>
        <taxon>Pleosporomycetidae</taxon>
        <taxon>Pleosporales</taxon>
        <taxon>Delitschiaceae</taxon>
        <taxon>Delitschia</taxon>
    </lineage>
</organism>
<dbReference type="OrthoDB" id="5296at2759"/>